<proteinExistence type="predicted"/>
<organism evidence="2 3">
    <name type="scientific">Eimeria mitis</name>
    <dbReference type="NCBI Taxonomy" id="44415"/>
    <lineage>
        <taxon>Eukaryota</taxon>
        <taxon>Sar</taxon>
        <taxon>Alveolata</taxon>
        <taxon>Apicomplexa</taxon>
        <taxon>Conoidasida</taxon>
        <taxon>Coccidia</taxon>
        <taxon>Eucoccidiorida</taxon>
        <taxon>Eimeriorina</taxon>
        <taxon>Eimeriidae</taxon>
        <taxon>Eimeria</taxon>
    </lineage>
</organism>
<keyword evidence="3" id="KW-1185">Reference proteome</keyword>
<evidence type="ECO:0008006" key="4">
    <source>
        <dbReference type="Google" id="ProtNLM"/>
    </source>
</evidence>
<evidence type="ECO:0000256" key="1">
    <source>
        <dbReference type="SAM" id="MobiDB-lite"/>
    </source>
</evidence>
<sequence>MASATSCCFQEDAACVIIDEKTVRRLALAGTDCSTKRCVESCEVDELVIFLCRALLLTRRTLYVLLCVPTEARSTPSLRLSNESHSGDRGGRFGDAATFVSCGVEAWRLIVCLHTRVGSLARRFGLTAVPIIIPWDCATSRAGVPADGSTPACTHWVERARAAVLHHYRQTSGGSFSWQPVDEAGLANAVPLVLDNVTAFSSCVACDIWPRHCHLSPFQGNIRVCSSDQALLVEVEEQSISQVQQSALLIRENPCDVKSNGASQGVCEDRSGDTATDDEKVQAQVPFGYTVVAGTFDRLHAGHQLLLAAAVLSARQRIGLAVASGPLVKKKTMSQQDMAAAGIEPFAFRLQAAAALVQLLAASQGKETRVAGFIEALEEEEASMSNELHHHLSLLGGSSRVNCGFRGVIESPTSALADTFGGSVQLQVFRIIDAVGPADKLAFDCLVVSAETLKGAIAVNSIRIEAGNKPVFVLTVGLVPTDAWVAHQAAEKLAAYFPFPLCSGVNQFEQKSGICVLTGEENGPESTMPANARAPSKGEEHSSVQQEDHNPTAGSLEVFPDKLSSTALRQLQRKRLRCGSVADLCKRFHAAWLWLEGREGETGTTELQSCSTMWSILCAEHATPWRRLHTFDRVARALELLDASKPSVNREPVVLTVFFGSLLACPCHYITLGRGACTACDSRVLTTADCANTCTIPSWSPEAEDAAWHRSAVKLLAELQRKWGRCSFAAAQNSQRYTRKVPAASTFVYGDTLLEGRFSLLMGLLLEHRAASLTRLAPTAQAVNALRGRRDVSRDDEETATMVLLARRLGQLEFTDRSVEEKTRLRRLRQEYFFVSEDCFRRYRMMQVAHLLENANSLDCLNHEELFHARVSLERELSILETQSLHDEPSTCL</sequence>
<dbReference type="Proteomes" id="UP000030744">
    <property type="component" value="Unassembled WGS sequence"/>
</dbReference>
<dbReference type="EMBL" id="HG682364">
    <property type="protein sequence ID" value="CDJ30202.1"/>
    <property type="molecule type" value="Genomic_DNA"/>
</dbReference>
<dbReference type="InterPro" id="IPR014729">
    <property type="entry name" value="Rossmann-like_a/b/a_fold"/>
</dbReference>
<dbReference type="GeneID" id="25377566"/>
<dbReference type="Gene3D" id="3.40.50.620">
    <property type="entry name" value="HUPs"/>
    <property type="match status" value="1"/>
</dbReference>
<protein>
    <recommendedName>
        <fullName evidence="4">Cytidyltransferase-like domain-containing protein</fullName>
    </recommendedName>
</protein>
<feature type="compositionally biased region" description="Basic and acidic residues" evidence="1">
    <location>
        <begin position="536"/>
        <end position="550"/>
    </location>
</feature>
<evidence type="ECO:0000313" key="3">
    <source>
        <dbReference type="Proteomes" id="UP000030744"/>
    </source>
</evidence>
<dbReference type="AlphaFoldDB" id="U6K1K7"/>
<dbReference type="RefSeq" id="XP_013352769.1">
    <property type="nucleotide sequence ID" value="XM_013497315.1"/>
</dbReference>
<dbReference type="OrthoDB" id="330671at2759"/>
<gene>
    <name evidence="2" type="ORF">EMH_0027020</name>
</gene>
<dbReference type="VEuPathDB" id="ToxoDB:EMH_0027020"/>
<accession>U6K1K7</accession>
<evidence type="ECO:0000313" key="2">
    <source>
        <dbReference type="EMBL" id="CDJ30202.1"/>
    </source>
</evidence>
<name>U6K1K7_9EIME</name>
<reference evidence="2" key="2">
    <citation type="submission" date="2013-10" db="EMBL/GenBank/DDBJ databases">
        <authorList>
            <person name="Aslett M."/>
        </authorList>
    </citation>
    <scope>NUCLEOTIDE SEQUENCE [LARGE SCALE GENOMIC DNA]</scope>
    <source>
        <strain evidence="2">Houghton</strain>
    </source>
</reference>
<reference evidence="2" key="1">
    <citation type="submission" date="2013-10" db="EMBL/GenBank/DDBJ databases">
        <title>Genomic analysis of the causative agents of coccidiosis in chickens.</title>
        <authorList>
            <person name="Reid A.J."/>
            <person name="Blake D."/>
            <person name="Billington K."/>
            <person name="Browne H."/>
            <person name="Dunn M."/>
            <person name="Hung S."/>
            <person name="Kawahara F."/>
            <person name="Miranda-Saavedra D."/>
            <person name="Mourier T."/>
            <person name="Nagra H."/>
            <person name="Otto T.D."/>
            <person name="Rawlings N."/>
            <person name="Sanchez A."/>
            <person name="Sanders M."/>
            <person name="Subramaniam C."/>
            <person name="Tay Y."/>
            <person name="Dear P."/>
            <person name="Doerig C."/>
            <person name="Gruber A."/>
            <person name="Parkinson J."/>
            <person name="Shirley M."/>
            <person name="Wan K.L."/>
            <person name="Berriman M."/>
            <person name="Tomley F."/>
            <person name="Pain A."/>
        </authorList>
    </citation>
    <scope>NUCLEOTIDE SEQUENCE [LARGE SCALE GENOMIC DNA]</scope>
    <source>
        <strain evidence="2">Houghton</strain>
    </source>
</reference>
<feature type="region of interest" description="Disordered" evidence="1">
    <location>
        <begin position="521"/>
        <end position="556"/>
    </location>
</feature>